<keyword evidence="2" id="KW-1185">Reference proteome</keyword>
<name>A0ABN1Y205_9PSEU</name>
<accession>A0ABN1Y205</accession>
<gene>
    <name evidence="1" type="ORF">GCM10009613_41440</name>
</gene>
<evidence type="ECO:0000313" key="1">
    <source>
        <dbReference type="EMBL" id="GAA1394001.1"/>
    </source>
</evidence>
<dbReference type="Pfam" id="PF12028">
    <property type="entry name" value="DUF3515"/>
    <property type="match status" value="1"/>
</dbReference>
<dbReference type="Proteomes" id="UP001501414">
    <property type="component" value="Unassembled WGS sequence"/>
</dbReference>
<protein>
    <submittedName>
        <fullName evidence="1">DUF3515 domain-containing protein</fullName>
    </submittedName>
</protein>
<reference evidence="1 2" key="1">
    <citation type="journal article" date="2019" name="Int. J. Syst. Evol. Microbiol.">
        <title>The Global Catalogue of Microorganisms (GCM) 10K type strain sequencing project: providing services to taxonomists for standard genome sequencing and annotation.</title>
        <authorList>
            <consortium name="The Broad Institute Genomics Platform"/>
            <consortium name="The Broad Institute Genome Sequencing Center for Infectious Disease"/>
            <person name="Wu L."/>
            <person name="Ma J."/>
        </authorList>
    </citation>
    <scope>NUCLEOTIDE SEQUENCE [LARGE SCALE GENOMIC DNA]</scope>
    <source>
        <strain evidence="1 2">JCM 11896</strain>
    </source>
</reference>
<proteinExistence type="predicted"/>
<sequence>MAGAGSRRIAPLTAVAVALPLLLAVVVAGLGIHARTTAGPDTGPLELPAVAAPQATTPACAAVLDALPAELPGTGGPMPPRELDPAVPGARAWVAQPEPVVLRCGTDRPAELGPTSPLIVVNGVDWLPLTGAPDARSDTYAVVDREVYLELTAPTETGPGPLQAVADAVGATLPMQPVQVR</sequence>
<evidence type="ECO:0000313" key="2">
    <source>
        <dbReference type="Proteomes" id="UP001501414"/>
    </source>
</evidence>
<dbReference type="InterPro" id="IPR021903">
    <property type="entry name" value="DUF3515"/>
</dbReference>
<dbReference type="EMBL" id="BAAAJK010000025">
    <property type="protein sequence ID" value="GAA1394001.1"/>
    <property type="molecule type" value="Genomic_DNA"/>
</dbReference>
<comment type="caution">
    <text evidence="1">The sequence shown here is derived from an EMBL/GenBank/DDBJ whole genome shotgun (WGS) entry which is preliminary data.</text>
</comment>
<organism evidence="1 2">
    <name type="scientific">Pseudonocardia kongjuensis</name>
    <dbReference type="NCBI Taxonomy" id="102227"/>
    <lineage>
        <taxon>Bacteria</taxon>
        <taxon>Bacillati</taxon>
        <taxon>Actinomycetota</taxon>
        <taxon>Actinomycetes</taxon>
        <taxon>Pseudonocardiales</taxon>
        <taxon>Pseudonocardiaceae</taxon>
        <taxon>Pseudonocardia</taxon>
    </lineage>
</organism>